<dbReference type="InterPro" id="IPR036366">
    <property type="entry name" value="PGBDSf"/>
</dbReference>
<dbReference type="SUPFAM" id="SSF55166">
    <property type="entry name" value="Hedgehog/DD-peptidase"/>
    <property type="match status" value="1"/>
</dbReference>
<feature type="domain" description="Peptidoglycan binding-like" evidence="2">
    <location>
        <begin position="204"/>
        <end position="239"/>
    </location>
</feature>
<feature type="transmembrane region" description="Helical" evidence="1">
    <location>
        <begin position="297"/>
        <end position="316"/>
    </location>
</feature>
<dbReference type="AlphaFoldDB" id="A0A4Y3WF80"/>
<organism evidence="4 5">
    <name type="scientific">Nitrobacter winogradskyi</name>
    <name type="common">Nitrobacter agilis</name>
    <dbReference type="NCBI Taxonomy" id="913"/>
    <lineage>
        <taxon>Bacteria</taxon>
        <taxon>Pseudomonadati</taxon>
        <taxon>Pseudomonadota</taxon>
        <taxon>Alphaproteobacteria</taxon>
        <taxon>Hyphomicrobiales</taxon>
        <taxon>Nitrobacteraceae</taxon>
        <taxon>Nitrobacter</taxon>
    </lineage>
</organism>
<comment type="caution">
    <text evidence="4">The sequence shown here is derived from an EMBL/GenBank/DDBJ whole genome shotgun (WGS) entry which is preliminary data.</text>
</comment>
<dbReference type="Pfam" id="PF01471">
    <property type="entry name" value="PG_binding_1"/>
    <property type="match status" value="1"/>
</dbReference>
<evidence type="ECO:0000259" key="2">
    <source>
        <dbReference type="Pfam" id="PF01471"/>
    </source>
</evidence>
<dbReference type="InterPro" id="IPR036365">
    <property type="entry name" value="PGBD-like_sf"/>
</dbReference>
<gene>
    <name evidence="4" type="ORF">NWI01_17780</name>
</gene>
<dbReference type="EMBL" id="BJNF01000043">
    <property type="protein sequence ID" value="GEC15886.1"/>
    <property type="molecule type" value="Genomic_DNA"/>
</dbReference>
<dbReference type="Proteomes" id="UP000318825">
    <property type="component" value="Unassembled WGS sequence"/>
</dbReference>
<dbReference type="InterPro" id="IPR039561">
    <property type="entry name" value="Peptidase_M15C"/>
</dbReference>
<dbReference type="InterPro" id="IPR002477">
    <property type="entry name" value="Peptidoglycan-bd-like"/>
</dbReference>
<keyword evidence="1" id="KW-1133">Transmembrane helix</keyword>
<dbReference type="RefSeq" id="WP_181410421.1">
    <property type="nucleotide sequence ID" value="NZ_BJNF01000043.1"/>
</dbReference>
<dbReference type="Gene3D" id="1.10.101.10">
    <property type="entry name" value="PGBD-like superfamily/PGBD"/>
    <property type="match status" value="1"/>
</dbReference>
<keyword evidence="1" id="KW-0472">Membrane</keyword>
<feature type="domain" description="Peptidase M15C" evidence="3">
    <location>
        <begin position="94"/>
        <end position="153"/>
    </location>
</feature>
<dbReference type="Pfam" id="PF13539">
    <property type="entry name" value="Peptidase_M15_4"/>
    <property type="match status" value="1"/>
</dbReference>
<evidence type="ECO:0000313" key="5">
    <source>
        <dbReference type="Proteomes" id="UP000318825"/>
    </source>
</evidence>
<protein>
    <submittedName>
        <fullName evidence="4">Uncharacterized protein</fullName>
    </submittedName>
</protein>
<dbReference type="SUPFAM" id="SSF47090">
    <property type="entry name" value="PGBD-like"/>
    <property type="match status" value="1"/>
</dbReference>
<dbReference type="Gene3D" id="3.30.1380.10">
    <property type="match status" value="1"/>
</dbReference>
<evidence type="ECO:0000256" key="1">
    <source>
        <dbReference type="SAM" id="Phobius"/>
    </source>
</evidence>
<keyword evidence="1" id="KW-0812">Transmembrane</keyword>
<sequence>MTKWPKDNQAARNAFYGDPGRGQIGPQMVPVVPPFAMYYEGKRVKAIQFHRKAAPALLAALNEIWDYCQHDQARIDAAGVSRYAGAYNHRKVRGSKTKWSNHAYAAAIDLNAGDNALGVKKGTMPQFVVDAFCRQGAMWGGWYRGRPDWMHFEFVDNGGHQPQSPPPPAWREPVKFFDETEPDAPADELEDSPLRPVPAAASINIETVQRKLDRLGYHEVGGIDGIWGSKTAAAIAAYKNDKVLSGAPVVDAALIASIDQSIADGWYRPVDVDRIKITANDIAPAVPAVKQTLWQRFWAKVVGFGAMIAALFQGLADQFHAAREYVQPFTTWFRDVPGWLWFVGIAGVALLIYLSANKATESIVDAKRTGRLN</sequence>
<proteinExistence type="predicted"/>
<reference evidence="4 5" key="1">
    <citation type="submission" date="2019-06" db="EMBL/GenBank/DDBJ databases">
        <title>Whole genome shotgun sequence of Nitrobacter winogradskyi NBRC 14297.</title>
        <authorList>
            <person name="Hosoyama A."/>
            <person name="Uohara A."/>
            <person name="Ohji S."/>
            <person name="Ichikawa N."/>
        </authorList>
    </citation>
    <scope>NUCLEOTIDE SEQUENCE [LARGE SCALE GENOMIC DNA]</scope>
    <source>
        <strain evidence="4 5">NBRC 14297</strain>
    </source>
</reference>
<accession>A0A4Y3WF80</accession>
<evidence type="ECO:0000313" key="4">
    <source>
        <dbReference type="EMBL" id="GEC15886.1"/>
    </source>
</evidence>
<evidence type="ECO:0000259" key="3">
    <source>
        <dbReference type="Pfam" id="PF13539"/>
    </source>
</evidence>
<name>A0A4Y3WF80_NITWI</name>
<dbReference type="GO" id="GO:0008233">
    <property type="term" value="F:peptidase activity"/>
    <property type="evidence" value="ECO:0007669"/>
    <property type="project" value="InterPro"/>
</dbReference>
<feature type="transmembrane region" description="Helical" evidence="1">
    <location>
        <begin position="336"/>
        <end position="354"/>
    </location>
</feature>
<dbReference type="InterPro" id="IPR009045">
    <property type="entry name" value="Zn_M74/Hedgehog-like"/>
</dbReference>